<dbReference type="EMBL" id="CAJPDQ010000040">
    <property type="protein sequence ID" value="CAF9931768.1"/>
    <property type="molecule type" value="Genomic_DNA"/>
</dbReference>
<feature type="domain" description="T6SS Phospholipase effector Tle1-like catalytic" evidence="2">
    <location>
        <begin position="103"/>
        <end position="388"/>
    </location>
</feature>
<feature type="region of interest" description="Disordered" evidence="1">
    <location>
        <begin position="555"/>
        <end position="615"/>
    </location>
</feature>
<dbReference type="OrthoDB" id="3057168at2759"/>
<comment type="caution">
    <text evidence="3">The sequence shown here is derived from an EMBL/GenBank/DDBJ whole genome shotgun (WGS) entry which is preliminary data.</text>
</comment>
<dbReference type="Pfam" id="PF09994">
    <property type="entry name" value="T6SS_Tle1-like_cat"/>
    <property type="match status" value="1"/>
</dbReference>
<feature type="compositionally biased region" description="Basic and acidic residues" evidence="1">
    <location>
        <begin position="450"/>
        <end position="464"/>
    </location>
</feature>
<sequence>MQAHSPIPPISPHPANPYTRYAANQPLNAGAVADVAPPPPPQGHHLQSPPPIQPGFQGSHSPLRATPNHPGDRRPHPIGIPPNSASSSFYPPGPVTSGFVPKKRLIVACDGTWLDADAGIVKSKQIHPPSNVTRISRAIKSQSSDHISQIVYYQAGLGTAGTKVSRAISGATGEGLSRNVREGYSFLANNYTPGDEIFLLGFSRGAFTARTIGGLIGAVGLLTKAGLDHLSVIFDDWEHRYDRDYDSKHPDSPYHNKPGATDPTYARKLQEFGLTRLGIKVKAIGVWDTVGSLGIPRVPILERLHFQNKKVPEYAFYDTTLDPCVENAFQALALDEQRAAFSPALWEKPKKGETVLRQVWFPGVHSNVGGGYADQELANITLAWMMAQLEQFIDFHPNYVQEQHQANSTYYKELGHTPRPWSFGEILNSVTFPFSLAGRVTRTPGSYMRADPETGRPTRRPLRDTNEYIHPSVRSRSFMDDAPGVEDKGLYDSRAMEGYKLKMTGNRPEDNMPLAVWESRARKKGVPRKILRESPLWDTERKLLAFSKDVEEYIFKPPRAKKQRPSSIPEDDDDDREAFSPPPPQVFSPPPPQAELDNTPPRRNPGGRPHRRNER</sequence>
<evidence type="ECO:0000259" key="2">
    <source>
        <dbReference type="Pfam" id="PF09994"/>
    </source>
</evidence>
<reference evidence="3" key="1">
    <citation type="submission" date="2021-03" db="EMBL/GenBank/DDBJ databases">
        <authorList>
            <person name="Tagirdzhanova G."/>
        </authorList>
    </citation>
    <scope>NUCLEOTIDE SEQUENCE</scope>
</reference>
<organism evidence="3 4">
    <name type="scientific">Gomphillus americanus</name>
    <dbReference type="NCBI Taxonomy" id="1940652"/>
    <lineage>
        <taxon>Eukaryota</taxon>
        <taxon>Fungi</taxon>
        <taxon>Dikarya</taxon>
        <taxon>Ascomycota</taxon>
        <taxon>Pezizomycotina</taxon>
        <taxon>Lecanoromycetes</taxon>
        <taxon>OSLEUM clade</taxon>
        <taxon>Ostropomycetidae</taxon>
        <taxon>Ostropales</taxon>
        <taxon>Graphidaceae</taxon>
        <taxon>Gomphilloideae</taxon>
        <taxon>Gomphillus</taxon>
    </lineage>
</organism>
<dbReference type="AlphaFoldDB" id="A0A8H3G246"/>
<accession>A0A8H3G246</accession>
<feature type="compositionally biased region" description="Pro residues" evidence="1">
    <location>
        <begin position="1"/>
        <end position="15"/>
    </location>
</feature>
<feature type="compositionally biased region" description="Pro residues" evidence="1">
    <location>
        <begin position="580"/>
        <end position="593"/>
    </location>
</feature>
<name>A0A8H3G246_9LECA</name>
<proteinExistence type="predicted"/>
<feature type="compositionally biased region" description="Pro residues" evidence="1">
    <location>
        <begin position="36"/>
        <end position="53"/>
    </location>
</feature>
<dbReference type="InterPro" id="IPR018712">
    <property type="entry name" value="Tle1-like_cat"/>
</dbReference>
<gene>
    <name evidence="3" type="ORF">GOMPHAMPRED_006396</name>
</gene>
<dbReference type="Proteomes" id="UP000664169">
    <property type="component" value="Unassembled WGS sequence"/>
</dbReference>
<evidence type="ECO:0000313" key="4">
    <source>
        <dbReference type="Proteomes" id="UP000664169"/>
    </source>
</evidence>
<protein>
    <recommendedName>
        <fullName evidence="2">T6SS Phospholipase effector Tle1-like catalytic domain-containing protein</fullName>
    </recommendedName>
</protein>
<evidence type="ECO:0000256" key="1">
    <source>
        <dbReference type="SAM" id="MobiDB-lite"/>
    </source>
</evidence>
<dbReference type="PANTHER" id="PTHR33840:SF1">
    <property type="entry name" value="TLE1 PHOSPHOLIPASE DOMAIN-CONTAINING PROTEIN"/>
    <property type="match status" value="1"/>
</dbReference>
<keyword evidence="4" id="KW-1185">Reference proteome</keyword>
<feature type="region of interest" description="Disordered" evidence="1">
    <location>
        <begin position="1"/>
        <end position="89"/>
    </location>
</feature>
<dbReference type="PANTHER" id="PTHR33840">
    <property type="match status" value="1"/>
</dbReference>
<feature type="region of interest" description="Disordered" evidence="1">
    <location>
        <begin position="443"/>
        <end position="464"/>
    </location>
</feature>
<evidence type="ECO:0000313" key="3">
    <source>
        <dbReference type="EMBL" id="CAF9931768.1"/>
    </source>
</evidence>